<keyword evidence="2" id="KW-0326">Glycosidase</keyword>
<proteinExistence type="predicted"/>
<feature type="signal peptide" evidence="3">
    <location>
        <begin position="1"/>
        <end position="27"/>
    </location>
</feature>
<dbReference type="PROSITE" id="PS51762">
    <property type="entry name" value="GH16_2"/>
    <property type="match status" value="1"/>
</dbReference>
<dbReference type="AlphaFoldDB" id="A0A7J6GJI9"/>
<sequence length="167" mass="19021">MMINSLLIITVLVSILFLIKIVDECEANNNTTFDNNYVITYGNDHFIQLNQGQEVQLTMDNTSGTGFVSKKGYGSGYFEMRIKTPQSQSPSIVTTFYLGNKCDESMSNCGHSELDFEFLSTEGPPYNLQTNVYSNDYGGREQQIHLWFDPSQDFHSYAILWNTHQIV</sequence>
<evidence type="ECO:0000256" key="1">
    <source>
        <dbReference type="ARBA" id="ARBA00022801"/>
    </source>
</evidence>
<evidence type="ECO:0000256" key="2">
    <source>
        <dbReference type="ARBA" id="ARBA00023295"/>
    </source>
</evidence>
<feature type="domain" description="GH16" evidence="4">
    <location>
        <begin position="25"/>
        <end position="167"/>
    </location>
</feature>
<dbReference type="InterPro" id="IPR013320">
    <property type="entry name" value="ConA-like_dom_sf"/>
</dbReference>
<dbReference type="EMBL" id="JAATIP010000053">
    <property type="protein sequence ID" value="KAF4383094.1"/>
    <property type="molecule type" value="Genomic_DNA"/>
</dbReference>
<keyword evidence="1" id="KW-0378">Hydrolase</keyword>
<comment type="caution">
    <text evidence="5">The sequence shown here is derived from an EMBL/GenBank/DDBJ whole genome shotgun (WGS) entry which is preliminary data.</text>
</comment>
<accession>A0A7J6GJI9</accession>
<keyword evidence="3" id="KW-0732">Signal</keyword>
<evidence type="ECO:0000313" key="5">
    <source>
        <dbReference type="EMBL" id="KAF4383094.1"/>
    </source>
</evidence>
<evidence type="ECO:0000259" key="4">
    <source>
        <dbReference type="PROSITE" id="PS51762"/>
    </source>
</evidence>
<dbReference type="GO" id="GO:0005975">
    <property type="term" value="P:carbohydrate metabolic process"/>
    <property type="evidence" value="ECO:0007669"/>
    <property type="project" value="InterPro"/>
</dbReference>
<dbReference type="PANTHER" id="PTHR31062">
    <property type="entry name" value="XYLOGLUCAN ENDOTRANSGLUCOSYLASE/HYDROLASE PROTEIN 8-RELATED"/>
    <property type="match status" value="1"/>
</dbReference>
<dbReference type="Pfam" id="PF00722">
    <property type="entry name" value="Glyco_hydro_16"/>
    <property type="match status" value="1"/>
</dbReference>
<evidence type="ECO:0000256" key="3">
    <source>
        <dbReference type="SAM" id="SignalP"/>
    </source>
</evidence>
<dbReference type="Proteomes" id="UP000525078">
    <property type="component" value="Unassembled WGS sequence"/>
</dbReference>
<dbReference type="GO" id="GO:0004553">
    <property type="term" value="F:hydrolase activity, hydrolyzing O-glycosyl compounds"/>
    <property type="evidence" value="ECO:0007669"/>
    <property type="project" value="InterPro"/>
</dbReference>
<name>A0A7J6GJI9_CANSA</name>
<dbReference type="InterPro" id="IPR000757">
    <property type="entry name" value="Beta-glucanase-like"/>
</dbReference>
<gene>
    <name evidence="5" type="ORF">F8388_009125</name>
</gene>
<dbReference type="Gene3D" id="2.60.120.200">
    <property type="match status" value="1"/>
</dbReference>
<dbReference type="InterPro" id="IPR044791">
    <property type="entry name" value="Beta-glucanase/XTH"/>
</dbReference>
<dbReference type="SUPFAM" id="SSF49899">
    <property type="entry name" value="Concanavalin A-like lectins/glucanases"/>
    <property type="match status" value="1"/>
</dbReference>
<reference evidence="5 6" key="1">
    <citation type="journal article" date="2020" name="bioRxiv">
        <title>Sequence and annotation of 42 cannabis genomes reveals extensive copy number variation in cannabinoid synthesis and pathogen resistance genes.</title>
        <authorList>
            <person name="Mckernan K.J."/>
            <person name="Helbert Y."/>
            <person name="Kane L.T."/>
            <person name="Ebling H."/>
            <person name="Zhang L."/>
            <person name="Liu B."/>
            <person name="Eaton Z."/>
            <person name="Mclaughlin S."/>
            <person name="Kingan S."/>
            <person name="Baybayan P."/>
            <person name="Concepcion G."/>
            <person name="Jordan M."/>
            <person name="Riva A."/>
            <person name="Barbazuk W."/>
            <person name="Harkins T."/>
        </authorList>
    </citation>
    <scope>NUCLEOTIDE SEQUENCE [LARGE SCALE GENOMIC DNA]</scope>
    <source>
        <strain evidence="6">cv. Jamaican Lion 4</strain>
        <tissue evidence="5">Leaf</tissue>
    </source>
</reference>
<evidence type="ECO:0000313" key="6">
    <source>
        <dbReference type="Proteomes" id="UP000525078"/>
    </source>
</evidence>
<protein>
    <recommendedName>
        <fullName evidence="4">GH16 domain-containing protein</fullName>
    </recommendedName>
</protein>
<organism evidence="5 6">
    <name type="scientific">Cannabis sativa</name>
    <name type="common">Hemp</name>
    <name type="synonym">Marijuana</name>
    <dbReference type="NCBI Taxonomy" id="3483"/>
    <lineage>
        <taxon>Eukaryota</taxon>
        <taxon>Viridiplantae</taxon>
        <taxon>Streptophyta</taxon>
        <taxon>Embryophyta</taxon>
        <taxon>Tracheophyta</taxon>
        <taxon>Spermatophyta</taxon>
        <taxon>Magnoliopsida</taxon>
        <taxon>eudicotyledons</taxon>
        <taxon>Gunneridae</taxon>
        <taxon>Pentapetalae</taxon>
        <taxon>rosids</taxon>
        <taxon>fabids</taxon>
        <taxon>Rosales</taxon>
        <taxon>Cannabaceae</taxon>
        <taxon>Cannabis</taxon>
    </lineage>
</organism>
<feature type="chain" id="PRO_5029566978" description="GH16 domain-containing protein" evidence="3">
    <location>
        <begin position="28"/>
        <end position="167"/>
    </location>
</feature>